<dbReference type="AlphaFoldDB" id="A0A6N2X954"/>
<evidence type="ECO:0000313" key="3">
    <source>
        <dbReference type="EMBL" id="VYT50741.1"/>
    </source>
</evidence>
<dbReference type="InterPro" id="IPR050570">
    <property type="entry name" value="Cell_wall_metabolism_enzyme"/>
</dbReference>
<dbReference type="InterPro" id="IPR011055">
    <property type="entry name" value="Dup_hybrid_motif"/>
</dbReference>
<feature type="domain" description="M23ase beta-sheet core" evidence="1">
    <location>
        <begin position="230"/>
        <end position="343"/>
    </location>
</feature>
<dbReference type="Pfam" id="PF13702">
    <property type="entry name" value="Lysozyme_like"/>
    <property type="match status" value="1"/>
</dbReference>
<reference evidence="3" key="1">
    <citation type="submission" date="2019-11" db="EMBL/GenBank/DDBJ databases">
        <authorList>
            <person name="Feng L."/>
        </authorList>
    </citation>
    <scope>NUCLEOTIDE SEQUENCE</scope>
    <source>
        <strain evidence="3">CinnocuumLFYP12</strain>
    </source>
</reference>
<dbReference type="GO" id="GO:0004222">
    <property type="term" value="F:metalloendopeptidase activity"/>
    <property type="evidence" value="ECO:0007669"/>
    <property type="project" value="TreeGrafter"/>
</dbReference>
<evidence type="ECO:0000259" key="2">
    <source>
        <dbReference type="Pfam" id="PF13702"/>
    </source>
</evidence>
<gene>
    <name evidence="3" type="primary">lytM</name>
    <name evidence="3" type="ORF">CILFYP12_04065</name>
</gene>
<feature type="domain" description="CwlT-like lysozyme" evidence="2">
    <location>
        <begin position="46"/>
        <end position="192"/>
    </location>
</feature>
<dbReference type="PANTHER" id="PTHR21666">
    <property type="entry name" value="PEPTIDASE-RELATED"/>
    <property type="match status" value="1"/>
</dbReference>
<dbReference type="Gene3D" id="2.70.70.10">
    <property type="entry name" value="Glucose Permease (Domain IIA)"/>
    <property type="match status" value="1"/>
</dbReference>
<dbReference type="CDD" id="cd12797">
    <property type="entry name" value="M23_peptidase"/>
    <property type="match status" value="1"/>
</dbReference>
<dbReference type="EC" id="3.4.24.75" evidence="3"/>
<dbReference type="Pfam" id="PF01551">
    <property type="entry name" value="Peptidase_M23"/>
    <property type="match status" value="1"/>
</dbReference>
<dbReference type="SUPFAM" id="SSF51261">
    <property type="entry name" value="Duplicated hybrid motif"/>
    <property type="match status" value="1"/>
</dbReference>
<evidence type="ECO:0000259" key="1">
    <source>
        <dbReference type="Pfam" id="PF01551"/>
    </source>
</evidence>
<name>A0A6N2X954_CLOIN</name>
<accession>A0A6N2X954</accession>
<protein>
    <submittedName>
        <fullName evidence="3">Glycyl-glycine endopeptidase LytM</fullName>
        <ecNumber evidence="3">3.4.24.75</ecNumber>
    </submittedName>
</protein>
<dbReference type="Gene3D" id="1.10.530.10">
    <property type="match status" value="1"/>
</dbReference>
<dbReference type="InterPro" id="IPR016047">
    <property type="entry name" value="M23ase_b-sheet_dom"/>
</dbReference>
<organism evidence="3">
    <name type="scientific">Clostridium innocuum</name>
    <dbReference type="NCBI Taxonomy" id="1522"/>
    <lineage>
        <taxon>Bacteria</taxon>
        <taxon>Bacillati</taxon>
        <taxon>Bacillota</taxon>
        <taxon>Clostridia</taxon>
        <taxon>Eubacteriales</taxon>
        <taxon>Clostridiaceae</taxon>
        <taxon>Clostridium</taxon>
    </lineage>
</organism>
<keyword evidence="3" id="KW-0378">Hydrolase</keyword>
<dbReference type="InterPro" id="IPR047194">
    <property type="entry name" value="CwlT-like_lysozyme"/>
</dbReference>
<dbReference type="PANTHER" id="PTHR21666:SF270">
    <property type="entry name" value="MUREIN HYDROLASE ACTIVATOR ENVC"/>
    <property type="match status" value="1"/>
</dbReference>
<sequence length="361" mass="39447">MISGSAKKVMLIGVAFFLVIMMFAAVGIGGGSTEDDIDLSTSLLSEAVERYRPYVTKRAEVYDMADHVELILCVMEVESHGEGMDPMQAAEGPFNKKYPKVPNGIRDPEYSIDCGIQELRSVLKKAGVKSGEDKERIKVALAGYNFGSGYIEWVDANKGGKWTLENAKEFSAMMAAKMGWSVYGDPNYVDKVMEYYETAAIGIEGKDAFLVPMKSYTLTSSVGQRSLGDYHYGTDIDGGYGANIYAPAAGIVYEVSNDCPPSDGYLGNSCPYSGGYIGGGNYVMLKVTNKKEDYYIFLCHMKRTLVSKGQKVKKGQKIGEQGHSGNSTASHLHIEIHKGTAHIATKDGLVDPEKIMNFKKR</sequence>
<dbReference type="RefSeq" id="WP_002611893.1">
    <property type="nucleotide sequence ID" value="NZ_CACRTE010000051.1"/>
</dbReference>
<proteinExistence type="predicted"/>
<dbReference type="EMBL" id="CACRTE010000051">
    <property type="protein sequence ID" value="VYT50741.1"/>
    <property type="molecule type" value="Genomic_DNA"/>
</dbReference>
<dbReference type="InterPro" id="IPR023346">
    <property type="entry name" value="Lysozyme-like_dom_sf"/>
</dbReference>
<dbReference type="CDD" id="cd16891">
    <property type="entry name" value="CwlT-like"/>
    <property type="match status" value="1"/>
</dbReference>
<dbReference type="SUPFAM" id="SSF53955">
    <property type="entry name" value="Lysozyme-like"/>
    <property type="match status" value="1"/>
</dbReference>